<accession>A0A1I8H112</accession>
<feature type="compositionally biased region" description="Polar residues" evidence="1">
    <location>
        <begin position="603"/>
        <end position="616"/>
    </location>
</feature>
<keyword evidence="2" id="KW-1185">Reference proteome</keyword>
<feature type="compositionally biased region" description="Polar residues" evidence="1">
    <location>
        <begin position="155"/>
        <end position="175"/>
    </location>
</feature>
<name>A0A1I8H112_9PLAT</name>
<proteinExistence type="predicted"/>
<dbReference type="WBParaSite" id="maker-uti_cns_0003791-snap-gene-0.4-mRNA-1">
    <property type="protein sequence ID" value="maker-uti_cns_0003791-snap-gene-0.4-mRNA-1"/>
    <property type="gene ID" value="maker-uti_cns_0003791-snap-gene-0.4"/>
</dbReference>
<feature type="region of interest" description="Disordered" evidence="1">
    <location>
        <begin position="155"/>
        <end position="201"/>
    </location>
</feature>
<feature type="region of interest" description="Disordered" evidence="1">
    <location>
        <begin position="87"/>
        <end position="107"/>
    </location>
</feature>
<evidence type="ECO:0000313" key="3">
    <source>
        <dbReference type="WBParaSite" id="maker-uti_cns_0003791-snap-gene-0.4-mRNA-1"/>
    </source>
</evidence>
<evidence type="ECO:0000256" key="1">
    <source>
        <dbReference type="SAM" id="MobiDB-lite"/>
    </source>
</evidence>
<evidence type="ECO:0000313" key="2">
    <source>
        <dbReference type="Proteomes" id="UP000095280"/>
    </source>
</evidence>
<feature type="region of interest" description="Disordered" evidence="1">
    <location>
        <begin position="506"/>
        <end position="533"/>
    </location>
</feature>
<organism evidence="2 3">
    <name type="scientific">Macrostomum lignano</name>
    <dbReference type="NCBI Taxonomy" id="282301"/>
    <lineage>
        <taxon>Eukaryota</taxon>
        <taxon>Metazoa</taxon>
        <taxon>Spiralia</taxon>
        <taxon>Lophotrochozoa</taxon>
        <taxon>Platyhelminthes</taxon>
        <taxon>Rhabditophora</taxon>
        <taxon>Macrostomorpha</taxon>
        <taxon>Macrostomida</taxon>
        <taxon>Macrostomidae</taxon>
        <taxon>Macrostomum</taxon>
    </lineage>
</organism>
<sequence>LWPVLAIKNPVLGSPPLCGSPEQVTELKHLAAQFVPGIFMLQRDQEDGFSTRNNRQLAQVAALISEPNSAPALTRIMLKRRNCDRLGSSAAARPPALSAAAPPKAATSKYTGLSGLWMNEPMAREADKISENQDEPTFQSPLDFVEGTSTLTMSTFEPSSGWSSARTRLDLQTNNSKREARRAAVGGGASGPALPSSNSASADYEVVSDLSDRTSADAMVKNSMSRPTEIIDTSKLIEEGKVSTEYIEEPEIIEEQDRCMIDDYEKTFAYARRMRKLLNMALKEVDKNSIETNFLLIKAHEHPTQRLIDRWRNVDYGISYNDQVKRQKQIADYLAAAVKKKGKKGAEPVPVYPDLIRFSVRFKKNNSEKRWKDYLAYRKKMKKLAAGKALGTMPKANDKYKFAFQDIWSSNMVVFVKPTGTVRDIIEPVFARLGLERRADFCYTVGCFNGDKRAGKAKILGVPNEAEEVDIYEPVSELYKRNCTEIYVNDNRVEMFATFPDYYQPEKPDKSAKAKKVSQKKSDKSKNKSNTETTVVSNINSNYFFEQPEAGLAVEQPCQEAPPRSPAQMLCNEAEAFEAASSTAAAAAAAAVSASPPLATASQRCTDATRDTASMP</sequence>
<feature type="compositionally biased region" description="Low complexity" evidence="1">
    <location>
        <begin position="191"/>
        <end position="201"/>
    </location>
</feature>
<feature type="compositionally biased region" description="Low complexity" evidence="1">
    <location>
        <begin position="88"/>
        <end position="107"/>
    </location>
</feature>
<feature type="compositionally biased region" description="Low complexity" evidence="1">
    <location>
        <begin position="593"/>
        <end position="602"/>
    </location>
</feature>
<dbReference type="AlphaFoldDB" id="A0A1I8H112"/>
<protein>
    <submittedName>
        <fullName evidence="3">RRM domain-containing protein</fullName>
    </submittedName>
</protein>
<feature type="region of interest" description="Disordered" evidence="1">
    <location>
        <begin position="593"/>
        <end position="616"/>
    </location>
</feature>
<dbReference type="Proteomes" id="UP000095280">
    <property type="component" value="Unplaced"/>
</dbReference>
<reference evidence="3" key="1">
    <citation type="submission" date="2016-11" db="UniProtKB">
        <authorList>
            <consortium name="WormBaseParasite"/>
        </authorList>
    </citation>
    <scope>IDENTIFICATION</scope>
</reference>